<gene>
    <name evidence="2" type="ORF">MINT15_25690</name>
</gene>
<sequence>MTRHAHHHGTTDAPSSPAPVDTTDALGSPDALGATGASSTTGGISGKRPRAALLLAGAVLAITPGLAAAEETGVSGVERTTPPRAEYACERGEFCLWTEQDYDGTIIRLDLRNTNPEECRPLPKGVKAHAFANRIDRHVTVYQDRNCSTEGDFSTFPGPDTFVPQSPYVVRAVQIWD</sequence>
<evidence type="ECO:0000313" key="2">
    <source>
        <dbReference type="EMBL" id="KHF42367.1"/>
    </source>
</evidence>
<accession>A0A837D3V5</accession>
<comment type="caution">
    <text evidence="2">The sequence shown here is derived from an EMBL/GenBank/DDBJ whole genome shotgun (WGS) entry which is preliminary data.</text>
</comment>
<dbReference type="Pfam" id="PF03995">
    <property type="entry name" value="Inhibitor_I36"/>
    <property type="match status" value="1"/>
</dbReference>
<name>A0A837D3V5_9PSEU</name>
<feature type="region of interest" description="Disordered" evidence="1">
    <location>
        <begin position="1"/>
        <end position="46"/>
    </location>
</feature>
<protein>
    <recommendedName>
        <fullName evidence="4">Peptidase inhibitor family I36</fullName>
    </recommendedName>
</protein>
<dbReference type="EMBL" id="JRZE01000006">
    <property type="protein sequence ID" value="KHF42367.1"/>
    <property type="molecule type" value="Genomic_DNA"/>
</dbReference>
<organism evidence="2 3">
    <name type="scientific">Saccharomonospora viridis</name>
    <dbReference type="NCBI Taxonomy" id="1852"/>
    <lineage>
        <taxon>Bacteria</taxon>
        <taxon>Bacillati</taxon>
        <taxon>Actinomycetota</taxon>
        <taxon>Actinomycetes</taxon>
        <taxon>Pseudonocardiales</taxon>
        <taxon>Pseudonocardiaceae</taxon>
        <taxon>Saccharomonospora</taxon>
    </lineage>
</organism>
<dbReference type="OrthoDB" id="5196292at2"/>
<reference evidence="2 3" key="1">
    <citation type="submission" date="2014-10" db="EMBL/GenBank/DDBJ databases">
        <title>Genome sequence of Micropolyspora internatus JCM3315.</title>
        <authorList>
            <person name="Shin S.-K."/>
            <person name="Yi H."/>
        </authorList>
    </citation>
    <scope>NUCLEOTIDE SEQUENCE [LARGE SCALE GENOMIC DNA]</scope>
    <source>
        <strain evidence="2 3">JCM 3315</strain>
    </source>
</reference>
<proteinExistence type="predicted"/>
<evidence type="ECO:0000313" key="3">
    <source>
        <dbReference type="Proteomes" id="UP000030848"/>
    </source>
</evidence>
<dbReference type="RefSeq" id="WP_052136336.1">
    <property type="nucleotide sequence ID" value="NZ_CALJZO010000114.1"/>
</dbReference>
<dbReference type="Proteomes" id="UP000030848">
    <property type="component" value="Unassembled WGS sequence"/>
</dbReference>
<dbReference type="AlphaFoldDB" id="A0A837D3V5"/>
<feature type="compositionally biased region" description="Low complexity" evidence="1">
    <location>
        <begin position="31"/>
        <end position="42"/>
    </location>
</feature>
<evidence type="ECO:0000256" key="1">
    <source>
        <dbReference type="SAM" id="MobiDB-lite"/>
    </source>
</evidence>
<evidence type="ECO:0008006" key="4">
    <source>
        <dbReference type="Google" id="ProtNLM"/>
    </source>
</evidence>